<protein>
    <recommendedName>
        <fullName evidence="5">tRNA dimethylallyltransferase</fullName>
        <ecNumber evidence="5">2.5.1.75</ecNumber>
    </recommendedName>
</protein>
<dbReference type="InterPro" id="IPR018022">
    <property type="entry name" value="IPT"/>
</dbReference>
<dbReference type="NCBIfam" id="TIGR00174">
    <property type="entry name" value="miaA"/>
    <property type="match status" value="1"/>
</dbReference>
<sequence>MTLRPLIAIFGTTGVGKSNLAIELALHLKSRRKGARVINADAMQVYAGLDVLTNKVPESERQGVEHLLMGFKKPGEQYVVGQWVKDAISAIDESHMRDEIPIVVGGTFNRLTTVQPDQPSVLSESIATALASLPLPLLELYTNLPQQPPDAVSDPAASLALHRLLQSLDPCYGGTVALEGYAYRTLCFWLYAEPNVLQNRLDSRVDKMLESGLLDEVGALHDIAQQPASGGLDYTLGIYQSIGFKEFNGYLTAPAQTEKAYQTAAENMKVSTRQYARRQISWIRNKLLPAIHSTNAQEITVPTYLLDATNLGDKWDSDVRGLAIEITQKFLDQDSLPDPPSLSEFARTLLDIDTKPVDPTAVLKSQRKVVCTICTVDAAQPFMVDEDRFAAHLKGRAHGRIARRKTPEQHREIQRAKQANRPPKTTSEAELGSLLFER</sequence>
<evidence type="ECO:0000256" key="3">
    <source>
        <dbReference type="ARBA" id="ARBA00022741"/>
    </source>
</evidence>
<keyword evidence="4 6" id="KW-0067">ATP-binding</keyword>
<dbReference type="HAMAP" id="MF_00185">
    <property type="entry name" value="IPP_trans"/>
    <property type="match status" value="1"/>
</dbReference>
<keyword evidence="5" id="KW-0819">tRNA processing</keyword>
<comment type="similarity">
    <text evidence="1 6">Belongs to the IPP transferase family.</text>
</comment>
<dbReference type="EMBL" id="JARKIF010000008">
    <property type="protein sequence ID" value="KAJ7632285.1"/>
    <property type="molecule type" value="Genomic_DNA"/>
</dbReference>
<feature type="compositionally biased region" description="Basic and acidic residues" evidence="7">
    <location>
        <begin position="405"/>
        <end position="415"/>
    </location>
</feature>
<evidence type="ECO:0000256" key="5">
    <source>
        <dbReference type="RuleBase" id="RU003783"/>
    </source>
</evidence>
<comment type="caution">
    <text evidence="8">The sequence shown here is derived from an EMBL/GenBank/DDBJ whole genome shotgun (WGS) entry which is preliminary data.</text>
</comment>
<keyword evidence="2 6" id="KW-0808">Transferase</keyword>
<dbReference type="Proteomes" id="UP001221142">
    <property type="component" value="Unassembled WGS sequence"/>
</dbReference>
<dbReference type="Gene3D" id="3.40.50.300">
    <property type="entry name" value="P-loop containing nucleotide triphosphate hydrolases"/>
    <property type="match status" value="1"/>
</dbReference>
<evidence type="ECO:0000313" key="9">
    <source>
        <dbReference type="Proteomes" id="UP001221142"/>
    </source>
</evidence>
<evidence type="ECO:0000256" key="1">
    <source>
        <dbReference type="ARBA" id="ARBA00005842"/>
    </source>
</evidence>
<dbReference type="PANTHER" id="PTHR11088">
    <property type="entry name" value="TRNA DIMETHYLALLYLTRANSFERASE"/>
    <property type="match status" value="1"/>
</dbReference>
<evidence type="ECO:0000256" key="6">
    <source>
        <dbReference type="RuleBase" id="RU003785"/>
    </source>
</evidence>
<feature type="region of interest" description="Disordered" evidence="7">
    <location>
        <begin position="396"/>
        <end position="438"/>
    </location>
</feature>
<dbReference type="GO" id="GO:0052381">
    <property type="term" value="F:tRNA dimethylallyltransferase activity"/>
    <property type="evidence" value="ECO:0007669"/>
    <property type="project" value="UniProtKB-EC"/>
</dbReference>
<dbReference type="InterPro" id="IPR027417">
    <property type="entry name" value="P-loop_NTPase"/>
</dbReference>
<evidence type="ECO:0000256" key="2">
    <source>
        <dbReference type="ARBA" id="ARBA00022679"/>
    </source>
</evidence>
<keyword evidence="9" id="KW-1185">Reference proteome</keyword>
<keyword evidence="3 6" id="KW-0547">Nucleotide-binding</keyword>
<name>A0AAD7FQ81_9AGAR</name>
<dbReference type="Pfam" id="PF01715">
    <property type="entry name" value="IPPT"/>
    <property type="match status" value="1"/>
</dbReference>
<dbReference type="GO" id="GO:0006400">
    <property type="term" value="P:tRNA modification"/>
    <property type="evidence" value="ECO:0007669"/>
    <property type="project" value="TreeGrafter"/>
</dbReference>
<dbReference type="PANTHER" id="PTHR11088:SF89">
    <property type="entry name" value="TRNA DIMETHYLALLYLTRANSFERASE"/>
    <property type="match status" value="1"/>
</dbReference>
<organism evidence="8 9">
    <name type="scientific">Roridomyces roridus</name>
    <dbReference type="NCBI Taxonomy" id="1738132"/>
    <lineage>
        <taxon>Eukaryota</taxon>
        <taxon>Fungi</taxon>
        <taxon>Dikarya</taxon>
        <taxon>Basidiomycota</taxon>
        <taxon>Agaricomycotina</taxon>
        <taxon>Agaricomycetes</taxon>
        <taxon>Agaricomycetidae</taxon>
        <taxon>Agaricales</taxon>
        <taxon>Marasmiineae</taxon>
        <taxon>Mycenaceae</taxon>
        <taxon>Roridomyces</taxon>
    </lineage>
</organism>
<dbReference type="GO" id="GO:0005524">
    <property type="term" value="F:ATP binding"/>
    <property type="evidence" value="ECO:0007669"/>
    <property type="project" value="UniProtKB-KW"/>
</dbReference>
<dbReference type="EC" id="2.5.1.75" evidence="5"/>
<dbReference type="AlphaFoldDB" id="A0AAD7FQ81"/>
<evidence type="ECO:0000256" key="4">
    <source>
        <dbReference type="ARBA" id="ARBA00022840"/>
    </source>
</evidence>
<dbReference type="InterPro" id="IPR039657">
    <property type="entry name" value="Dimethylallyltransferase"/>
</dbReference>
<dbReference type="SUPFAM" id="SSF52540">
    <property type="entry name" value="P-loop containing nucleoside triphosphate hydrolases"/>
    <property type="match status" value="1"/>
</dbReference>
<accession>A0AAD7FQ81</accession>
<proteinExistence type="inferred from homology"/>
<gene>
    <name evidence="8" type="ORF">FB45DRAFT_978088</name>
</gene>
<comment type="catalytic activity">
    <reaction evidence="5">
        <text>adenosine(37) in tRNA + dimethylallyl diphosphate = N(6)-dimethylallyladenosine(37) in tRNA + diphosphate</text>
        <dbReference type="Rhea" id="RHEA:26482"/>
        <dbReference type="Rhea" id="RHEA-COMP:10162"/>
        <dbReference type="Rhea" id="RHEA-COMP:10375"/>
        <dbReference type="ChEBI" id="CHEBI:33019"/>
        <dbReference type="ChEBI" id="CHEBI:57623"/>
        <dbReference type="ChEBI" id="CHEBI:74411"/>
        <dbReference type="ChEBI" id="CHEBI:74415"/>
        <dbReference type="EC" id="2.5.1.75"/>
    </reaction>
</comment>
<reference evidence="8" key="1">
    <citation type="submission" date="2023-03" db="EMBL/GenBank/DDBJ databases">
        <title>Massive genome expansion in bonnet fungi (Mycena s.s.) driven by repeated elements and novel gene families across ecological guilds.</title>
        <authorList>
            <consortium name="Lawrence Berkeley National Laboratory"/>
            <person name="Harder C.B."/>
            <person name="Miyauchi S."/>
            <person name="Viragh M."/>
            <person name="Kuo A."/>
            <person name="Thoen E."/>
            <person name="Andreopoulos B."/>
            <person name="Lu D."/>
            <person name="Skrede I."/>
            <person name="Drula E."/>
            <person name="Henrissat B."/>
            <person name="Morin E."/>
            <person name="Kohler A."/>
            <person name="Barry K."/>
            <person name="LaButti K."/>
            <person name="Morin E."/>
            <person name="Salamov A."/>
            <person name="Lipzen A."/>
            <person name="Mereny Z."/>
            <person name="Hegedus B."/>
            <person name="Baldrian P."/>
            <person name="Stursova M."/>
            <person name="Weitz H."/>
            <person name="Taylor A."/>
            <person name="Grigoriev I.V."/>
            <person name="Nagy L.G."/>
            <person name="Martin F."/>
            <person name="Kauserud H."/>
        </authorList>
    </citation>
    <scope>NUCLEOTIDE SEQUENCE</scope>
    <source>
        <strain evidence="8">9284</strain>
    </source>
</reference>
<evidence type="ECO:0000256" key="7">
    <source>
        <dbReference type="SAM" id="MobiDB-lite"/>
    </source>
</evidence>
<dbReference type="GO" id="GO:0005739">
    <property type="term" value="C:mitochondrion"/>
    <property type="evidence" value="ECO:0007669"/>
    <property type="project" value="TreeGrafter"/>
</dbReference>
<evidence type="ECO:0000313" key="8">
    <source>
        <dbReference type="EMBL" id="KAJ7632285.1"/>
    </source>
</evidence>